<keyword evidence="1" id="KW-0596">Phosphopantetheine</keyword>
<evidence type="ECO:0000313" key="5">
    <source>
        <dbReference type="Proteomes" id="UP000319103"/>
    </source>
</evidence>
<dbReference type="RefSeq" id="WP_141631678.1">
    <property type="nucleotide sequence ID" value="NZ_VIGB01000001.1"/>
</dbReference>
<dbReference type="SUPFAM" id="SSF56801">
    <property type="entry name" value="Acetyl-CoA synthetase-like"/>
    <property type="match status" value="1"/>
</dbReference>
<evidence type="ECO:0000259" key="3">
    <source>
        <dbReference type="Pfam" id="PF00501"/>
    </source>
</evidence>
<proteinExistence type="predicted"/>
<organism evidence="4 5">
    <name type="scientific">Kitasatospora acidiphila</name>
    <dbReference type="NCBI Taxonomy" id="2567942"/>
    <lineage>
        <taxon>Bacteria</taxon>
        <taxon>Bacillati</taxon>
        <taxon>Actinomycetota</taxon>
        <taxon>Actinomycetes</taxon>
        <taxon>Kitasatosporales</taxon>
        <taxon>Streptomycetaceae</taxon>
        <taxon>Kitasatospora</taxon>
    </lineage>
</organism>
<dbReference type="InterPro" id="IPR000873">
    <property type="entry name" value="AMP-dep_synth/lig_dom"/>
</dbReference>
<comment type="caution">
    <text evidence="4">The sequence shown here is derived from an EMBL/GenBank/DDBJ whole genome shotgun (WGS) entry which is preliminary data.</text>
</comment>
<evidence type="ECO:0000256" key="1">
    <source>
        <dbReference type="ARBA" id="ARBA00022450"/>
    </source>
</evidence>
<dbReference type="PANTHER" id="PTHR44845:SF6">
    <property type="entry name" value="BETA-ALANINE-ACTIVATING ENZYME"/>
    <property type="match status" value="1"/>
</dbReference>
<evidence type="ECO:0000313" key="4">
    <source>
        <dbReference type="EMBL" id="TQF08017.1"/>
    </source>
</evidence>
<dbReference type="Gene3D" id="3.40.50.980">
    <property type="match status" value="1"/>
</dbReference>
<keyword evidence="2" id="KW-0597">Phosphoprotein</keyword>
<reference evidence="4 5" key="1">
    <citation type="submission" date="2019-06" db="EMBL/GenBank/DDBJ databases">
        <title>Description of Kitasatospora acidophila sp. nov. isolated from pine grove soil, and reclassification of Streptomyces novaecaesareae to Kitasatospora novaeceasareae comb. nov.</title>
        <authorList>
            <person name="Kim M.J."/>
        </authorList>
    </citation>
    <scope>NUCLEOTIDE SEQUENCE [LARGE SCALE GENOMIC DNA]</scope>
    <source>
        <strain evidence="4 5">MMS16-CNU292</strain>
    </source>
</reference>
<dbReference type="Proteomes" id="UP000319103">
    <property type="component" value="Unassembled WGS sequence"/>
</dbReference>
<name>A0A540WGJ3_9ACTN</name>
<dbReference type="Pfam" id="PF00501">
    <property type="entry name" value="AMP-binding"/>
    <property type="match status" value="1"/>
</dbReference>
<dbReference type="AlphaFoldDB" id="A0A540WGJ3"/>
<protein>
    <submittedName>
        <fullName evidence="4">Amino acid adenylation domain-containing protein</fullName>
    </submittedName>
</protein>
<gene>
    <name evidence="4" type="ORF">E6W39_00195</name>
</gene>
<dbReference type="EMBL" id="VIGB01000001">
    <property type="protein sequence ID" value="TQF08017.1"/>
    <property type="molecule type" value="Genomic_DNA"/>
</dbReference>
<dbReference type="PANTHER" id="PTHR44845">
    <property type="entry name" value="CARRIER DOMAIN-CONTAINING PROTEIN"/>
    <property type="match status" value="1"/>
</dbReference>
<dbReference type="OrthoDB" id="2472181at2"/>
<sequence>MCGRGWWLRGWWLRGLGGGCGGVAVGRGVDLVVALLGVWRAGAAFVPLDVEYPVERLRLMVGDCGPGVVLGDAGGLSWLEGSGVRVLSVGEVEGWGLLLVVGCVWRWVRRSWRM</sequence>
<feature type="domain" description="AMP-dependent synthetase/ligase" evidence="3">
    <location>
        <begin position="22"/>
        <end position="71"/>
    </location>
</feature>
<evidence type="ECO:0000256" key="2">
    <source>
        <dbReference type="ARBA" id="ARBA00022553"/>
    </source>
</evidence>
<accession>A0A540WGJ3</accession>
<keyword evidence="5" id="KW-1185">Reference proteome</keyword>